<dbReference type="InterPro" id="IPR046357">
    <property type="entry name" value="PPIase_dom_sf"/>
</dbReference>
<evidence type="ECO:0000256" key="1">
    <source>
        <dbReference type="ARBA" id="ARBA00009648"/>
    </source>
</evidence>
<dbReference type="Pfam" id="PF00254">
    <property type="entry name" value="FKBP_C"/>
    <property type="match status" value="1"/>
</dbReference>
<dbReference type="GO" id="GO:0051879">
    <property type="term" value="F:Hsp90 protein binding"/>
    <property type="evidence" value="ECO:0007669"/>
    <property type="project" value="TreeGrafter"/>
</dbReference>
<dbReference type="GO" id="GO:0003755">
    <property type="term" value="F:peptidyl-prolyl cis-trans isomerase activity"/>
    <property type="evidence" value="ECO:0007669"/>
    <property type="project" value="UniProtKB-KW"/>
</dbReference>
<dbReference type="InterPro" id="IPR042282">
    <property type="entry name" value="FKBP6/shu"/>
</dbReference>
<feature type="domain" description="PPIase FKBP-type" evidence="6">
    <location>
        <begin position="61"/>
        <end position="150"/>
    </location>
</feature>
<dbReference type="InterPro" id="IPR001179">
    <property type="entry name" value="PPIase_FKBP_dom"/>
</dbReference>
<evidence type="ECO:0000313" key="7">
    <source>
        <dbReference type="EMBL" id="KAJ1185015.1"/>
    </source>
</evidence>
<evidence type="ECO:0000256" key="3">
    <source>
        <dbReference type="ARBA" id="ARBA00022803"/>
    </source>
</evidence>
<dbReference type="SMART" id="SM00028">
    <property type="entry name" value="TPR"/>
    <property type="match status" value="3"/>
</dbReference>
<evidence type="ECO:0000256" key="4">
    <source>
        <dbReference type="PROSITE-ProRule" id="PRU00277"/>
    </source>
</evidence>
<evidence type="ECO:0000256" key="5">
    <source>
        <dbReference type="SAM" id="MobiDB-lite"/>
    </source>
</evidence>
<gene>
    <name evidence="7" type="ORF">NDU88_001811</name>
</gene>
<dbReference type="Proteomes" id="UP001066276">
    <property type="component" value="Chromosome 3_1"/>
</dbReference>
<sequence>MAHDLKYRNGIQNHPTPGHGRGGPGTSLFQRLEQRMEDVSGDGGVLKELVRSGSGELVPPDASVLVKYSGYLEYADQPFDTNRYRRNPKLMKLGTDITLWGMEVALLTMRKGELSRYLFKPSYAYGTLGCPPLIPPNATILFEMELLDFLDTALSDDFFDLSPEQQSTFPLEKVLKVANIEREFGNYLFRQNRFDDAKDRYKRASSILGRSPVNESDQHQIGTARLLVFLNLSLTYMKLERPSRALLYGERALEIDRSNPKALFRCGQACLALTEYERARNFLVGAQRREPFNQDINKELKKLDSILFPAVIGITWKSKNKCAAGCLPPRVQRGDRIEMRRTLQVPSLHRLLRILQFKEGL</sequence>
<dbReference type="GO" id="GO:0005737">
    <property type="term" value="C:cytoplasm"/>
    <property type="evidence" value="ECO:0007669"/>
    <property type="project" value="TreeGrafter"/>
</dbReference>
<dbReference type="GO" id="GO:0007283">
    <property type="term" value="P:spermatogenesis"/>
    <property type="evidence" value="ECO:0007669"/>
    <property type="project" value="TreeGrafter"/>
</dbReference>
<dbReference type="PROSITE" id="PS50059">
    <property type="entry name" value="FKBP_PPIASE"/>
    <property type="match status" value="1"/>
</dbReference>
<evidence type="ECO:0000259" key="6">
    <source>
        <dbReference type="PROSITE" id="PS50059"/>
    </source>
</evidence>
<accession>A0AAV7U819</accession>
<dbReference type="FunFam" id="3.10.50.40:FF:000030">
    <property type="entry name" value="Peptidylprolyl isomerase"/>
    <property type="match status" value="1"/>
</dbReference>
<dbReference type="SUPFAM" id="SSF48452">
    <property type="entry name" value="TPR-like"/>
    <property type="match status" value="1"/>
</dbReference>
<dbReference type="PANTHER" id="PTHR46674">
    <property type="entry name" value="INACTIVE PEPTIDYL-PROLYL CIS-TRANS ISOMERASE FKBP6"/>
    <property type="match status" value="1"/>
</dbReference>
<keyword evidence="3" id="KW-0802">TPR repeat</keyword>
<keyword evidence="4" id="KW-0413">Isomerase</keyword>
<evidence type="ECO:0000313" key="8">
    <source>
        <dbReference type="Proteomes" id="UP001066276"/>
    </source>
</evidence>
<feature type="region of interest" description="Disordered" evidence="5">
    <location>
        <begin position="1"/>
        <end position="26"/>
    </location>
</feature>
<keyword evidence="2" id="KW-0677">Repeat</keyword>
<dbReference type="SUPFAM" id="SSF54534">
    <property type="entry name" value="FKBP-like"/>
    <property type="match status" value="1"/>
</dbReference>
<proteinExistence type="inferred from homology"/>
<protein>
    <recommendedName>
        <fullName evidence="4">peptidylprolyl isomerase</fullName>
        <ecNumber evidence="4">5.2.1.8</ecNumber>
    </recommendedName>
</protein>
<dbReference type="Gene3D" id="1.25.40.10">
    <property type="entry name" value="Tetratricopeptide repeat domain"/>
    <property type="match status" value="1"/>
</dbReference>
<dbReference type="GO" id="GO:0034587">
    <property type="term" value="P:piRNA processing"/>
    <property type="evidence" value="ECO:0007669"/>
    <property type="project" value="TreeGrafter"/>
</dbReference>
<dbReference type="EC" id="5.2.1.8" evidence="4"/>
<dbReference type="PANTHER" id="PTHR46674:SF1">
    <property type="entry name" value="INACTIVE PEPTIDYL-PROLYL CIS-TRANS ISOMERASE FKBP6"/>
    <property type="match status" value="1"/>
</dbReference>
<reference evidence="7" key="1">
    <citation type="journal article" date="2022" name="bioRxiv">
        <title>Sequencing and chromosome-scale assembly of the giantPleurodeles waltlgenome.</title>
        <authorList>
            <person name="Brown T."/>
            <person name="Elewa A."/>
            <person name="Iarovenko S."/>
            <person name="Subramanian E."/>
            <person name="Araus A.J."/>
            <person name="Petzold A."/>
            <person name="Susuki M."/>
            <person name="Suzuki K.-i.T."/>
            <person name="Hayashi T."/>
            <person name="Toyoda A."/>
            <person name="Oliveira C."/>
            <person name="Osipova E."/>
            <person name="Leigh N.D."/>
            <person name="Simon A."/>
            <person name="Yun M.H."/>
        </authorList>
    </citation>
    <scope>NUCLEOTIDE SEQUENCE</scope>
    <source>
        <strain evidence="7">20211129_DDA</strain>
        <tissue evidence="7">Liver</tissue>
    </source>
</reference>
<comment type="similarity">
    <text evidence="1">Belongs to the FKBP6 family.</text>
</comment>
<comment type="catalytic activity">
    <reaction evidence="4">
        <text>[protein]-peptidylproline (omega=180) = [protein]-peptidylproline (omega=0)</text>
        <dbReference type="Rhea" id="RHEA:16237"/>
        <dbReference type="Rhea" id="RHEA-COMP:10747"/>
        <dbReference type="Rhea" id="RHEA-COMP:10748"/>
        <dbReference type="ChEBI" id="CHEBI:83833"/>
        <dbReference type="ChEBI" id="CHEBI:83834"/>
        <dbReference type="EC" id="5.2.1.8"/>
    </reaction>
</comment>
<organism evidence="7 8">
    <name type="scientific">Pleurodeles waltl</name>
    <name type="common">Iberian ribbed newt</name>
    <dbReference type="NCBI Taxonomy" id="8319"/>
    <lineage>
        <taxon>Eukaryota</taxon>
        <taxon>Metazoa</taxon>
        <taxon>Chordata</taxon>
        <taxon>Craniata</taxon>
        <taxon>Vertebrata</taxon>
        <taxon>Euteleostomi</taxon>
        <taxon>Amphibia</taxon>
        <taxon>Batrachia</taxon>
        <taxon>Caudata</taxon>
        <taxon>Salamandroidea</taxon>
        <taxon>Salamandridae</taxon>
        <taxon>Pleurodelinae</taxon>
        <taxon>Pleurodeles</taxon>
    </lineage>
</organism>
<dbReference type="InterPro" id="IPR011990">
    <property type="entry name" value="TPR-like_helical_dom_sf"/>
</dbReference>
<keyword evidence="4" id="KW-0697">Rotamase</keyword>
<comment type="caution">
    <text evidence="7">The sequence shown here is derived from an EMBL/GenBank/DDBJ whole genome shotgun (WGS) entry which is preliminary data.</text>
</comment>
<dbReference type="EMBL" id="JANPWB010000005">
    <property type="protein sequence ID" value="KAJ1185015.1"/>
    <property type="molecule type" value="Genomic_DNA"/>
</dbReference>
<evidence type="ECO:0000256" key="2">
    <source>
        <dbReference type="ARBA" id="ARBA00022737"/>
    </source>
</evidence>
<dbReference type="InterPro" id="IPR019734">
    <property type="entry name" value="TPR_rpt"/>
</dbReference>
<keyword evidence="8" id="KW-1185">Reference proteome</keyword>
<dbReference type="Gene3D" id="3.10.50.40">
    <property type="match status" value="1"/>
</dbReference>
<name>A0AAV7U819_PLEWA</name>
<dbReference type="AlphaFoldDB" id="A0AAV7U819"/>